<keyword evidence="2" id="KW-1185">Reference proteome</keyword>
<protein>
    <submittedName>
        <fullName evidence="1">Uncharacterized protein</fullName>
    </submittedName>
</protein>
<gene>
    <name evidence="1" type="ORF">GCM10007879_03880</name>
</gene>
<name>A0ABQ5UP08_9HYPH</name>
<dbReference type="Proteomes" id="UP001161405">
    <property type="component" value="Unassembled WGS sequence"/>
</dbReference>
<organism evidence="1 2">
    <name type="scientific">Maritalea porphyrae</name>
    <dbReference type="NCBI Taxonomy" id="880732"/>
    <lineage>
        <taxon>Bacteria</taxon>
        <taxon>Pseudomonadati</taxon>
        <taxon>Pseudomonadota</taxon>
        <taxon>Alphaproteobacteria</taxon>
        <taxon>Hyphomicrobiales</taxon>
        <taxon>Devosiaceae</taxon>
        <taxon>Maritalea</taxon>
    </lineage>
</organism>
<evidence type="ECO:0000313" key="1">
    <source>
        <dbReference type="EMBL" id="GLQ16139.1"/>
    </source>
</evidence>
<evidence type="ECO:0000313" key="2">
    <source>
        <dbReference type="Proteomes" id="UP001161405"/>
    </source>
</evidence>
<reference evidence="1" key="2">
    <citation type="submission" date="2023-01" db="EMBL/GenBank/DDBJ databases">
        <title>Draft genome sequence of Maritalea porphyrae strain NBRC 107169.</title>
        <authorList>
            <person name="Sun Q."/>
            <person name="Mori K."/>
        </authorList>
    </citation>
    <scope>NUCLEOTIDE SEQUENCE</scope>
    <source>
        <strain evidence="1">NBRC 107169</strain>
    </source>
</reference>
<dbReference type="EMBL" id="BSNI01000001">
    <property type="protein sequence ID" value="GLQ16139.1"/>
    <property type="molecule type" value="Genomic_DNA"/>
</dbReference>
<accession>A0ABQ5UP08</accession>
<proteinExistence type="predicted"/>
<reference evidence="1" key="1">
    <citation type="journal article" date="2014" name="Int. J. Syst. Evol. Microbiol.">
        <title>Complete genome of a new Firmicutes species belonging to the dominant human colonic microbiota ('Ruminococcus bicirculans') reveals two chromosomes and a selective capacity to utilize plant glucans.</title>
        <authorList>
            <consortium name="NISC Comparative Sequencing Program"/>
            <person name="Wegmann U."/>
            <person name="Louis P."/>
            <person name="Goesmann A."/>
            <person name="Henrissat B."/>
            <person name="Duncan S.H."/>
            <person name="Flint H.J."/>
        </authorList>
    </citation>
    <scope>NUCLEOTIDE SEQUENCE</scope>
    <source>
        <strain evidence="1">NBRC 107169</strain>
    </source>
</reference>
<sequence>MREQQFGFMTGYNAFALSMKQLEAKLVFCVSQSGADRRLRNIEHTGRSAN</sequence>
<comment type="caution">
    <text evidence="1">The sequence shown here is derived from an EMBL/GenBank/DDBJ whole genome shotgun (WGS) entry which is preliminary data.</text>
</comment>